<dbReference type="InterPro" id="IPR056884">
    <property type="entry name" value="NPHP3-like_N"/>
</dbReference>
<evidence type="ECO:0000256" key="4">
    <source>
        <dbReference type="SAM" id="MobiDB-lite"/>
    </source>
</evidence>
<dbReference type="InterPro" id="IPR027417">
    <property type="entry name" value="P-loop_NTPase"/>
</dbReference>
<feature type="repeat" description="ANK" evidence="3">
    <location>
        <begin position="716"/>
        <end position="748"/>
    </location>
</feature>
<dbReference type="Pfam" id="PF13637">
    <property type="entry name" value="Ank_4"/>
    <property type="match status" value="1"/>
</dbReference>
<dbReference type="InterPro" id="IPR054471">
    <property type="entry name" value="GPIID_WHD"/>
</dbReference>
<feature type="repeat" description="ANK" evidence="3">
    <location>
        <begin position="985"/>
        <end position="1027"/>
    </location>
</feature>
<dbReference type="Gene3D" id="3.40.50.300">
    <property type="entry name" value="P-loop containing nucleotide triphosphate hydrolases"/>
    <property type="match status" value="1"/>
</dbReference>
<evidence type="ECO:0000259" key="5">
    <source>
        <dbReference type="Pfam" id="PF22939"/>
    </source>
</evidence>
<dbReference type="AlphaFoldDB" id="A0A397GW38"/>
<feature type="repeat" description="ANK" evidence="3">
    <location>
        <begin position="817"/>
        <end position="849"/>
    </location>
</feature>
<feature type="repeat" description="ANK" evidence="3">
    <location>
        <begin position="850"/>
        <end position="882"/>
    </location>
</feature>
<dbReference type="InterPro" id="IPR036770">
    <property type="entry name" value="Ankyrin_rpt-contain_sf"/>
</dbReference>
<dbReference type="InterPro" id="IPR051165">
    <property type="entry name" value="Multifunctional_ANK_Repeat"/>
</dbReference>
<evidence type="ECO:0000313" key="8">
    <source>
        <dbReference type="Proteomes" id="UP000215305"/>
    </source>
</evidence>
<dbReference type="STRING" id="41047.A0A397GW38"/>
<feature type="domain" description="GPI inositol-deacylase winged helix" evidence="5">
    <location>
        <begin position="460"/>
        <end position="542"/>
    </location>
</feature>
<feature type="region of interest" description="Disordered" evidence="4">
    <location>
        <begin position="1155"/>
        <end position="1178"/>
    </location>
</feature>
<dbReference type="RefSeq" id="XP_026613253.1">
    <property type="nucleotide sequence ID" value="XM_026760479.1"/>
</dbReference>
<proteinExistence type="predicted"/>
<feature type="repeat" description="ANK" evidence="3">
    <location>
        <begin position="683"/>
        <end position="715"/>
    </location>
</feature>
<keyword evidence="1" id="KW-0677">Repeat</keyword>
<feature type="repeat" description="ANK" evidence="3">
    <location>
        <begin position="784"/>
        <end position="816"/>
    </location>
</feature>
<feature type="repeat" description="ANK" evidence="3">
    <location>
        <begin position="1065"/>
        <end position="1097"/>
    </location>
</feature>
<feature type="repeat" description="ANK" evidence="3">
    <location>
        <begin position="1030"/>
        <end position="1064"/>
    </location>
</feature>
<dbReference type="GeneID" id="38128834"/>
<dbReference type="EMBL" id="NKHU02000137">
    <property type="protein sequence ID" value="RHZ52280.1"/>
    <property type="molecule type" value="Genomic_DNA"/>
</dbReference>
<evidence type="ECO:0000256" key="1">
    <source>
        <dbReference type="ARBA" id="ARBA00022737"/>
    </source>
</evidence>
<feature type="repeat" description="ANK" evidence="3">
    <location>
        <begin position="917"/>
        <end position="949"/>
    </location>
</feature>
<protein>
    <submittedName>
        <fullName evidence="7">Uncharacterized protein</fullName>
    </submittedName>
</protein>
<dbReference type="Pfam" id="PF12796">
    <property type="entry name" value="Ank_2"/>
    <property type="match status" value="3"/>
</dbReference>
<dbReference type="SUPFAM" id="SSF48403">
    <property type="entry name" value="Ankyrin repeat"/>
    <property type="match status" value="2"/>
</dbReference>
<dbReference type="InterPro" id="IPR002110">
    <property type="entry name" value="Ankyrin_rpt"/>
</dbReference>
<dbReference type="PROSITE" id="PS50297">
    <property type="entry name" value="ANK_REP_REGION"/>
    <property type="match status" value="8"/>
</dbReference>
<reference evidence="7" key="1">
    <citation type="submission" date="2018-08" db="EMBL/GenBank/DDBJ databases">
        <title>Draft genome sequence of azole-resistant Aspergillus thermomutatus (Neosartorya pseudofischeri) strain HMR AF 39, isolated from a human nasal aspirate.</title>
        <authorList>
            <person name="Parent-Michaud M."/>
            <person name="Dufresne P.J."/>
            <person name="Fournier E."/>
            <person name="Martineau C."/>
            <person name="Moreira S."/>
            <person name="Perkins V."/>
            <person name="De Repentigny L."/>
            <person name="Dufresne S.F."/>
        </authorList>
    </citation>
    <scope>NUCLEOTIDE SEQUENCE [LARGE SCALE GENOMIC DNA]</scope>
    <source>
        <strain evidence="7">HMR AF 39</strain>
    </source>
</reference>
<dbReference type="SUPFAM" id="SSF52540">
    <property type="entry name" value="P-loop containing nucleoside triphosphate hydrolases"/>
    <property type="match status" value="1"/>
</dbReference>
<dbReference type="OrthoDB" id="1577640at2759"/>
<organism evidence="7 8">
    <name type="scientific">Aspergillus thermomutatus</name>
    <name type="common">Neosartorya pseudofischeri</name>
    <dbReference type="NCBI Taxonomy" id="41047"/>
    <lineage>
        <taxon>Eukaryota</taxon>
        <taxon>Fungi</taxon>
        <taxon>Dikarya</taxon>
        <taxon>Ascomycota</taxon>
        <taxon>Pezizomycotina</taxon>
        <taxon>Eurotiomycetes</taxon>
        <taxon>Eurotiomycetidae</taxon>
        <taxon>Eurotiales</taxon>
        <taxon>Aspergillaceae</taxon>
        <taxon>Aspergillus</taxon>
        <taxon>Aspergillus subgen. Fumigati</taxon>
    </lineage>
</organism>
<accession>A0A397GW38</accession>
<name>A0A397GW38_ASPTH</name>
<feature type="domain" description="Nephrocystin 3-like N-terminal" evidence="6">
    <location>
        <begin position="201"/>
        <end position="353"/>
    </location>
</feature>
<dbReference type="PROSITE" id="PS50088">
    <property type="entry name" value="ANK_REPEAT"/>
    <property type="match status" value="9"/>
</dbReference>
<dbReference type="VEuPathDB" id="FungiDB:CDV56_106860"/>
<dbReference type="Gene3D" id="1.25.40.20">
    <property type="entry name" value="Ankyrin repeat-containing domain"/>
    <property type="match status" value="3"/>
</dbReference>
<dbReference type="PANTHER" id="PTHR24123">
    <property type="entry name" value="ANKYRIN REPEAT-CONTAINING"/>
    <property type="match status" value="1"/>
</dbReference>
<evidence type="ECO:0000259" key="6">
    <source>
        <dbReference type="Pfam" id="PF24883"/>
    </source>
</evidence>
<evidence type="ECO:0000256" key="2">
    <source>
        <dbReference type="ARBA" id="ARBA00023043"/>
    </source>
</evidence>
<gene>
    <name evidence="7" type="ORF">CDV56_106860</name>
</gene>
<keyword evidence="2 3" id="KW-0040">ANK repeat</keyword>
<dbReference type="SMART" id="SM00248">
    <property type="entry name" value="ANK"/>
    <property type="match status" value="13"/>
</dbReference>
<comment type="caution">
    <text evidence="7">The sequence shown here is derived from an EMBL/GenBank/DDBJ whole genome shotgun (WGS) entry which is preliminary data.</text>
</comment>
<dbReference type="Pfam" id="PF24883">
    <property type="entry name" value="NPHP3_N"/>
    <property type="match status" value="1"/>
</dbReference>
<dbReference type="Proteomes" id="UP000215305">
    <property type="component" value="Unassembled WGS sequence"/>
</dbReference>
<dbReference type="PRINTS" id="PR01415">
    <property type="entry name" value="ANKYRIN"/>
</dbReference>
<dbReference type="PANTHER" id="PTHR24123:SF33">
    <property type="entry name" value="PROTEIN HOS4"/>
    <property type="match status" value="1"/>
</dbReference>
<evidence type="ECO:0000256" key="3">
    <source>
        <dbReference type="PROSITE-ProRule" id="PRU00023"/>
    </source>
</evidence>
<dbReference type="Pfam" id="PF22939">
    <property type="entry name" value="WHD_GPIID"/>
    <property type="match status" value="1"/>
</dbReference>
<evidence type="ECO:0000313" key="7">
    <source>
        <dbReference type="EMBL" id="RHZ52280.1"/>
    </source>
</evidence>
<sequence>MDKSNVERNTGTETVTVHAVREDLAQVTQSTRIVIRCLSSGRDTHESSQKTLSVLVDILDLLYRVKDQISWGEEKWLVHPARLNALAELLAWFSSTLRSVELYFQPGGVSVYYFRKHLLGGTFLPRLEQYKILLLLSMQADSCERASLDREIRNNLRMCRDVDSGPKVDLQFEEDALGMTSQLSSEHFITLADLCNRRLQGTCRWILDNPQYKQWLLGSFRTLYCVGPPGAGKTFISSVIIDSLQRTFASPDVATVFIFCQDEKEKEQTSMGLLQNILAQLVYRKRSLSYATSSLYYSESVTKGRASPKAYQNAIRAEVNRFSKVFFIVDGLDGFSDKERILTRLQKLPDQAQLLVTLREANQIDNDSAYVSIVPSPEDLRLYTLSRIQNDAALKSLCNDEPAGVQLRREVVHSVMGKSRDIFLLAKIHLDLLSRYTDESLLERALMHLPESLSEAYGEAMKQVVSQNPTATRHVYWTLYALRPLSVAELKTATQSSTASEGKDENVSFEQSLQNQSAGLLTVDAVTGSVRFVHKTAKEYLNGTAARVFFPFAQRDIAEVCLTAIIPDEVVDDCYYTGGTTPRSSSGGFLSYAATYWGYHAREVAEDEQAIQVLIKTFLNKLLWRRPPVMGLIRDKRLPAELGLGKYPDDWSALHILAFFGISGKFKRLLVQGAHVDANDNSLKITPLHCAAYRGNDEMVDFLLDNGADGNAVTKDGSTALHLATEHGQRKAMKLLLSRHVNSQIANKQGATGLQLAVGTAADEATVPLLVKNKVDVDIRNIRTGDTALHLAVEWRRPRIILFLLDRGATIDMTNEDGFTPLQLAAKMDNCEAIALLLQRGAQVETRSLSGFTALQLAAHEGHWIAFDLLLIGGANINSWNKKGETLLHEEARKCPNVSTAAKLLEQGANIEARNSQGHTPLQCAAMSGNLSMFKFLLAKGAKIDVETAKGESLLHITPPVDHDCLEILRMALDHGLDVRAVSSQGWMPLHQAVYVGTGASDLAFDKTSDYINLLLSHGADINSRSVSASAETALHLAVMAITPSTSLVSLLLKLGADINAMTNEGKTALHLAAERGRESIFRVLLDAGADTSLEAPDSAKAVDGYGSAAGNTALDLARKNPFGVLWFDSQGQLRPMLEAKRRDSAETIIEEDLNGGCSEDETGESTLMGSEQPYVLV</sequence>
<feature type="compositionally biased region" description="Acidic residues" evidence="4">
    <location>
        <begin position="1155"/>
        <end position="1164"/>
    </location>
</feature>
<keyword evidence="8" id="KW-1185">Reference proteome</keyword>